<dbReference type="InterPro" id="IPR033704">
    <property type="entry name" value="dUTPase_trimeric"/>
</dbReference>
<dbReference type="InterPro" id="IPR036157">
    <property type="entry name" value="dUTPase-like_sf"/>
</dbReference>
<dbReference type="AlphaFoldDB" id="A0A1G1X3Z1"/>
<dbReference type="GO" id="GO:0004170">
    <property type="term" value="F:dUTP diphosphatase activity"/>
    <property type="evidence" value="ECO:0007669"/>
    <property type="project" value="UniProtKB-EC"/>
</dbReference>
<dbReference type="GO" id="GO:0006226">
    <property type="term" value="P:dUMP biosynthetic process"/>
    <property type="evidence" value="ECO:0007669"/>
    <property type="project" value="InterPro"/>
</dbReference>
<evidence type="ECO:0000256" key="2">
    <source>
        <dbReference type="ARBA" id="ARBA00012379"/>
    </source>
</evidence>
<dbReference type="CDD" id="cd07557">
    <property type="entry name" value="trimeric_dUTPase"/>
    <property type="match status" value="1"/>
</dbReference>
<dbReference type="GO" id="GO:0046081">
    <property type="term" value="P:dUTP catabolic process"/>
    <property type="evidence" value="ECO:0007669"/>
    <property type="project" value="InterPro"/>
</dbReference>
<dbReference type="SUPFAM" id="SSF51283">
    <property type="entry name" value="dUTPase-like"/>
    <property type="match status" value="1"/>
</dbReference>
<keyword evidence="3" id="KW-0378">Hydrolase</keyword>
<evidence type="ECO:0000256" key="5">
    <source>
        <dbReference type="ARBA" id="ARBA00047686"/>
    </source>
</evidence>
<dbReference type="GO" id="GO:0000287">
    <property type="term" value="F:magnesium ion binding"/>
    <property type="evidence" value="ECO:0007669"/>
    <property type="project" value="InterPro"/>
</dbReference>
<comment type="catalytic activity">
    <reaction evidence="5">
        <text>dUTP + H2O = dUMP + diphosphate + H(+)</text>
        <dbReference type="Rhea" id="RHEA:10248"/>
        <dbReference type="ChEBI" id="CHEBI:15377"/>
        <dbReference type="ChEBI" id="CHEBI:15378"/>
        <dbReference type="ChEBI" id="CHEBI:33019"/>
        <dbReference type="ChEBI" id="CHEBI:61555"/>
        <dbReference type="ChEBI" id="CHEBI:246422"/>
        <dbReference type="EC" id="3.6.1.23"/>
    </reaction>
</comment>
<evidence type="ECO:0000256" key="1">
    <source>
        <dbReference type="ARBA" id="ARBA00006581"/>
    </source>
</evidence>
<sequence>MIKFQVKKLSADATMPTKANTADAGIDIYTNETYVLQPGERHMYATGISCSIPDGHVALLWDRSGLGSKGIHRFAGVIDSGYRGEWKVILFNSTQEPFKIKAGDKIIQCIIQKFEPAEITEVAELDDTDRGAAGFGSSGR</sequence>
<dbReference type="NCBIfam" id="TIGR00576">
    <property type="entry name" value="dut"/>
    <property type="match status" value="1"/>
</dbReference>
<protein>
    <recommendedName>
        <fullName evidence="2">dUTP diphosphatase</fullName>
        <ecNumber evidence="2">3.6.1.23</ecNumber>
    </recommendedName>
</protein>
<dbReference type="PANTHER" id="PTHR11241">
    <property type="entry name" value="DEOXYURIDINE 5'-TRIPHOSPHATE NUCLEOTIDOHYDROLASE"/>
    <property type="match status" value="1"/>
</dbReference>
<dbReference type="EC" id="3.6.1.23" evidence="2"/>
<comment type="caution">
    <text evidence="7">The sequence shown here is derived from an EMBL/GenBank/DDBJ whole genome shotgun (WGS) entry which is preliminary data.</text>
</comment>
<proteinExistence type="inferred from homology"/>
<dbReference type="NCBIfam" id="NF001862">
    <property type="entry name" value="PRK00601.1"/>
    <property type="match status" value="1"/>
</dbReference>
<dbReference type="InterPro" id="IPR029054">
    <property type="entry name" value="dUTPase-like"/>
</dbReference>
<evidence type="ECO:0000256" key="3">
    <source>
        <dbReference type="ARBA" id="ARBA00022801"/>
    </source>
</evidence>
<dbReference type="EMBL" id="MHHR01000011">
    <property type="protein sequence ID" value="OGY34694.1"/>
    <property type="molecule type" value="Genomic_DNA"/>
</dbReference>
<name>A0A1G1X3Z1_9BACT</name>
<dbReference type="InterPro" id="IPR008181">
    <property type="entry name" value="dUTPase"/>
</dbReference>
<keyword evidence="4" id="KW-0546">Nucleotide metabolism</keyword>
<evidence type="ECO:0000259" key="6">
    <source>
        <dbReference type="Pfam" id="PF00692"/>
    </source>
</evidence>
<dbReference type="Gene3D" id="2.70.40.10">
    <property type="match status" value="1"/>
</dbReference>
<reference evidence="7 8" key="1">
    <citation type="journal article" date="2016" name="Nat. Commun.">
        <title>Thousands of microbial genomes shed light on interconnected biogeochemical processes in an aquifer system.</title>
        <authorList>
            <person name="Anantharaman K."/>
            <person name="Brown C.T."/>
            <person name="Hug L.A."/>
            <person name="Sharon I."/>
            <person name="Castelle C.J."/>
            <person name="Probst A.J."/>
            <person name="Thomas B.C."/>
            <person name="Singh A."/>
            <person name="Wilkins M.J."/>
            <person name="Karaoz U."/>
            <person name="Brodie E.L."/>
            <person name="Williams K.H."/>
            <person name="Hubbard S.S."/>
            <person name="Banfield J.F."/>
        </authorList>
    </citation>
    <scope>NUCLEOTIDE SEQUENCE [LARGE SCALE GENOMIC DNA]</scope>
</reference>
<comment type="similarity">
    <text evidence="1">Belongs to the dUTPase family.</text>
</comment>
<gene>
    <name evidence="7" type="ORF">A3D99_05145</name>
</gene>
<organism evidence="7 8">
    <name type="scientific">Candidatus Andersenbacteria bacterium RIFCSPHIGHO2_12_FULL_45_11</name>
    <dbReference type="NCBI Taxonomy" id="1797281"/>
    <lineage>
        <taxon>Bacteria</taxon>
        <taxon>Candidatus Anderseniibacteriota</taxon>
    </lineage>
</organism>
<feature type="domain" description="dUTPase-like" evidence="6">
    <location>
        <begin position="12"/>
        <end position="139"/>
    </location>
</feature>
<dbReference type="PANTHER" id="PTHR11241:SF0">
    <property type="entry name" value="DEOXYURIDINE 5'-TRIPHOSPHATE NUCLEOTIDOHYDROLASE"/>
    <property type="match status" value="1"/>
</dbReference>
<evidence type="ECO:0000313" key="7">
    <source>
        <dbReference type="EMBL" id="OGY34694.1"/>
    </source>
</evidence>
<dbReference type="Pfam" id="PF00692">
    <property type="entry name" value="dUTPase"/>
    <property type="match status" value="1"/>
</dbReference>
<dbReference type="Proteomes" id="UP000177528">
    <property type="component" value="Unassembled WGS sequence"/>
</dbReference>
<accession>A0A1G1X3Z1</accession>
<evidence type="ECO:0000256" key="4">
    <source>
        <dbReference type="ARBA" id="ARBA00023080"/>
    </source>
</evidence>
<evidence type="ECO:0000313" key="8">
    <source>
        <dbReference type="Proteomes" id="UP000177528"/>
    </source>
</evidence>